<dbReference type="RefSeq" id="WP_105214422.1">
    <property type="nucleotide sequence ID" value="NZ_CP027062.1"/>
</dbReference>
<comment type="pathway">
    <text evidence="9">Cofactor biosynthesis; coenzyme A biosynthesis; CoA from (R)-pantothenate: step 4/5.</text>
</comment>
<feature type="binding site" evidence="9">
    <location>
        <position position="98"/>
    </location>
    <ligand>
        <name>ATP</name>
        <dbReference type="ChEBI" id="CHEBI:30616"/>
    </ligand>
</feature>
<reference evidence="11 12" key="1">
    <citation type="submission" date="2018-02" db="EMBL/GenBank/DDBJ databases">
        <title>Genomic analysis of the strain RR4-38 isolated from a seawater recirculating aquaculture system.</title>
        <authorList>
            <person name="Kim Y.-S."/>
            <person name="Jang Y.H."/>
            <person name="Kim K.-H."/>
        </authorList>
    </citation>
    <scope>NUCLEOTIDE SEQUENCE [LARGE SCALE GENOMIC DNA]</scope>
    <source>
        <strain evidence="11 12">RR4-38</strain>
    </source>
</reference>
<dbReference type="SUPFAM" id="SSF52374">
    <property type="entry name" value="Nucleotidylyl transferase"/>
    <property type="match status" value="1"/>
</dbReference>
<evidence type="ECO:0000256" key="6">
    <source>
        <dbReference type="ARBA" id="ARBA00022842"/>
    </source>
</evidence>
<dbReference type="AlphaFoldDB" id="A0A2S0HTK2"/>
<comment type="subunit">
    <text evidence="9">Homohexamer.</text>
</comment>
<gene>
    <name evidence="9" type="primary">coaD</name>
    <name evidence="11" type="ORF">C5O00_01880</name>
</gene>
<keyword evidence="1 9" id="KW-0963">Cytoplasm</keyword>
<dbReference type="EMBL" id="CP027062">
    <property type="protein sequence ID" value="AVI49980.1"/>
    <property type="molecule type" value="Genomic_DNA"/>
</dbReference>
<feature type="binding site" evidence="9">
    <location>
        <position position="9"/>
    </location>
    <ligand>
        <name>substrate</name>
    </ligand>
</feature>
<dbReference type="KEGG" id="aue:C5O00_01880"/>
<keyword evidence="3 9" id="KW-0548">Nucleotidyltransferase</keyword>
<dbReference type="PANTHER" id="PTHR21342">
    <property type="entry name" value="PHOSPHOPANTETHEINE ADENYLYLTRANSFERASE"/>
    <property type="match status" value="1"/>
</dbReference>
<evidence type="ECO:0000256" key="9">
    <source>
        <dbReference type="HAMAP-Rule" id="MF_00151"/>
    </source>
</evidence>
<dbReference type="Gene3D" id="3.40.50.620">
    <property type="entry name" value="HUPs"/>
    <property type="match status" value="1"/>
</dbReference>
<evidence type="ECO:0000256" key="5">
    <source>
        <dbReference type="ARBA" id="ARBA00022840"/>
    </source>
</evidence>
<comment type="similarity">
    <text evidence="9">Belongs to the bacterial CoaD family.</text>
</comment>
<dbReference type="UniPathway" id="UPA00241">
    <property type="reaction ID" value="UER00355"/>
</dbReference>
<comment type="subcellular location">
    <subcellularLocation>
        <location evidence="9">Cytoplasm</location>
    </subcellularLocation>
</comment>
<keyword evidence="5 9" id="KW-0067">ATP-binding</keyword>
<dbReference type="Proteomes" id="UP000238442">
    <property type="component" value="Chromosome"/>
</dbReference>
<dbReference type="EC" id="2.7.7.3" evidence="9"/>
<feature type="site" description="Transition state stabilizer" evidence="9">
    <location>
        <position position="17"/>
    </location>
</feature>
<evidence type="ECO:0000256" key="3">
    <source>
        <dbReference type="ARBA" id="ARBA00022695"/>
    </source>
</evidence>
<accession>A0A2S0HTK2</accession>
<evidence type="ECO:0000256" key="1">
    <source>
        <dbReference type="ARBA" id="ARBA00022490"/>
    </source>
</evidence>
<dbReference type="GO" id="GO:0015937">
    <property type="term" value="P:coenzyme A biosynthetic process"/>
    <property type="evidence" value="ECO:0007669"/>
    <property type="project" value="UniProtKB-UniRule"/>
</dbReference>
<comment type="catalytic activity">
    <reaction evidence="8 9">
        <text>(R)-4'-phosphopantetheine + ATP + H(+) = 3'-dephospho-CoA + diphosphate</text>
        <dbReference type="Rhea" id="RHEA:19801"/>
        <dbReference type="ChEBI" id="CHEBI:15378"/>
        <dbReference type="ChEBI" id="CHEBI:30616"/>
        <dbReference type="ChEBI" id="CHEBI:33019"/>
        <dbReference type="ChEBI" id="CHEBI:57328"/>
        <dbReference type="ChEBI" id="CHEBI:61723"/>
        <dbReference type="EC" id="2.7.7.3"/>
    </reaction>
</comment>
<dbReference type="OrthoDB" id="9806661at2"/>
<evidence type="ECO:0000256" key="7">
    <source>
        <dbReference type="ARBA" id="ARBA00022993"/>
    </source>
</evidence>
<dbReference type="PRINTS" id="PR01020">
    <property type="entry name" value="LPSBIOSNTHSS"/>
</dbReference>
<comment type="function">
    <text evidence="9">Reversibly transfers an adenylyl group from ATP to 4'-phosphopantetheine, yielding dephospho-CoA (dPCoA) and pyrophosphate.</text>
</comment>
<keyword evidence="2 9" id="KW-0808">Transferase</keyword>
<dbReference type="PANTHER" id="PTHR21342:SF1">
    <property type="entry name" value="PHOSPHOPANTETHEINE ADENYLYLTRANSFERASE"/>
    <property type="match status" value="1"/>
</dbReference>
<protein>
    <recommendedName>
        <fullName evidence="9">Phosphopantetheine adenylyltransferase</fullName>
        <ecNumber evidence="9">2.7.7.3</ecNumber>
    </recommendedName>
    <alternativeName>
        <fullName evidence="9">Dephospho-CoA pyrophosphorylase</fullName>
    </alternativeName>
    <alternativeName>
        <fullName evidence="9">Pantetheine-phosphate adenylyltransferase</fullName>
        <shortName evidence="9">PPAT</shortName>
    </alternativeName>
</protein>
<dbReference type="InterPro" id="IPR001980">
    <property type="entry name" value="PPAT"/>
</dbReference>
<name>A0A2S0HTK2_9FLAO</name>
<dbReference type="InterPro" id="IPR004821">
    <property type="entry name" value="Cyt_trans-like"/>
</dbReference>
<evidence type="ECO:0000256" key="8">
    <source>
        <dbReference type="ARBA" id="ARBA00029346"/>
    </source>
</evidence>
<comment type="cofactor">
    <cofactor evidence="9">
        <name>Mg(2+)</name>
        <dbReference type="ChEBI" id="CHEBI:18420"/>
    </cofactor>
</comment>
<evidence type="ECO:0000259" key="10">
    <source>
        <dbReference type="Pfam" id="PF01467"/>
    </source>
</evidence>
<keyword evidence="6 9" id="KW-0460">Magnesium</keyword>
<feature type="binding site" evidence="9">
    <location>
        <position position="87"/>
    </location>
    <ligand>
        <name>substrate</name>
    </ligand>
</feature>
<evidence type="ECO:0000313" key="12">
    <source>
        <dbReference type="Proteomes" id="UP000238442"/>
    </source>
</evidence>
<feature type="binding site" evidence="9">
    <location>
        <begin position="9"/>
        <end position="10"/>
    </location>
    <ligand>
        <name>ATP</name>
        <dbReference type="ChEBI" id="CHEBI:30616"/>
    </ligand>
</feature>
<proteinExistence type="inferred from homology"/>
<keyword evidence="4 9" id="KW-0547">Nucleotide-binding</keyword>
<feature type="binding site" evidence="9">
    <location>
        <position position="17"/>
    </location>
    <ligand>
        <name>ATP</name>
        <dbReference type="ChEBI" id="CHEBI:30616"/>
    </ligand>
</feature>
<feature type="binding site" evidence="9">
    <location>
        <begin position="88"/>
        <end position="90"/>
    </location>
    <ligand>
        <name>ATP</name>
        <dbReference type="ChEBI" id="CHEBI:30616"/>
    </ligand>
</feature>
<dbReference type="CDD" id="cd02163">
    <property type="entry name" value="PPAT"/>
    <property type="match status" value="1"/>
</dbReference>
<dbReference type="NCBIfam" id="TIGR01510">
    <property type="entry name" value="coaD_prev_kdtB"/>
    <property type="match status" value="1"/>
</dbReference>
<feature type="binding site" evidence="9">
    <location>
        <begin position="122"/>
        <end position="128"/>
    </location>
    <ligand>
        <name>ATP</name>
        <dbReference type="ChEBI" id="CHEBI:30616"/>
    </ligand>
</feature>
<sequence length="149" mass="16785">MRRAVFPGSFDPLTLGHVDIIKRALPLFDEIIVAIGINADKKYMWTLDQRKSFLEKTFKDYPTVRVGTYSGLTADYCKKENAQYILRGLRNTADFTYEQTIGQANERNFGVDSVFLMGSPEMSFISSSVVRDIARNGGDFSKLVPDAVK</sequence>
<feature type="binding site" evidence="9">
    <location>
        <position position="41"/>
    </location>
    <ligand>
        <name>substrate</name>
    </ligand>
</feature>
<dbReference type="GO" id="GO:0005737">
    <property type="term" value="C:cytoplasm"/>
    <property type="evidence" value="ECO:0007669"/>
    <property type="project" value="UniProtKB-SubCell"/>
</dbReference>
<evidence type="ECO:0000256" key="4">
    <source>
        <dbReference type="ARBA" id="ARBA00022741"/>
    </source>
</evidence>
<evidence type="ECO:0000256" key="2">
    <source>
        <dbReference type="ARBA" id="ARBA00022679"/>
    </source>
</evidence>
<dbReference type="InterPro" id="IPR014729">
    <property type="entry name" value="Rossmann-like_a/b/a_fold"/>
</dbReference>
<dbReference type="GO" id="GO:0005524">
    <property type="term" value="F:ATP binding"/>
    <property type="evidence" value="ECO:0007669"/>
    <property type="project" value="UniProtKB-KW"/>
</dbReference>
<dbReference type="GO" id="GO:0004595">
    <property type="term" value="F:pantetheine-phosphate adenylyltransferase activity"/>
    <property type="evidence" value="ECO:0007669"/>
    <property type="project" value="UniProtKB-UniRule"/>
</dbReference>
<organism evidence="11 12">
    <name type="scientific">Pukyongia salina</name>
    <dbReference type="NCBI Taxonomy" id="2094025"/>
    <lineage>
        <taxon>Bacteria</taxon>
        <taxon>Pseudomonadati</taxon>
        <taxon>Bacteroidota</taxon>
        <taxon>Flavobacteriia</taxon>
        <taxon>Flavobacteriales</taxon>
        <taxon>Flavobacteriaceae</taxon>
        <taxon>Pukyongia</taxon>
    </lineage>
</organism>
<feature type="binding site" evidence="9">
    <location>
        <position position="73"/>
    </location>
    <ligand>
        <name>substrate</name>
    </ligand>
</feature>
<keyword evidence="12" id="KW-1185">Reference proteome</keyword>
<dbReference type="Pfam" id="PF01467">
    <property type="entry name" value="CTP_transf_like"/>
    <property type="match status" value="1"/>
</dbReference>
<dbReference type="HAMAP" id="MF_00151">
    <property type="entry name" value="PPAT_bact"/>
    <property type="match status" value="1"/>
</dbReference>
<dbReference type="NCBIfam" id="TIGR00125">
    <property type="entry name" value="cyt_tran_rel"/>
    <property type="match status" value="1"/>
</dbReference>
<keyword evidence="7 9" id="KW-0173">Coenzyme A biosynthesis</keyword>
<evidence type="ECO:0000313" key="11">
    <source>
        <dbReference type="EMBL" id="AVI49980.1"/>
    </source>
</evidence>
<feature type="domain" description="Cytidyltransferase-like" evidence="10">
    <location>
        <begin position="5"/>
        <end position="132"/>
    </location>
</feature>